<feature type="region of interest" description="Disordered" evidence="1">
    <location>
        <begin position="115"/>
        <end position="160"/>
    </location>
</feature>
<reference evidence="2 3" key="1">
    <citation type="submission" date="2014-06" db="EMBL/GenBank/DDBJ databases">
        <authorList>
            <consortium name="DOE Joint Genome Institute"/>
            <person name="Kuo A."/>
            <person name="Kohler A."/>
            <person name="Nagy L.G."/>
            <person name="Floudas D."/>
            <person name="Copeland A."/>
            <person name="Barry K.W."/>
            <person name="Cichocki N."/>
            <person name="Veneault-Fourrey C."/>
            <person name="LaButti K."/>
            <person name="Lindquist E.A."/>
            <person name="Lipzen A."/>
            <person name="Lundell T."/>
            <person name="Morin E."/>
            <person name="Murat C."/>
            <person name="Sun H."/>
            <person name="Tunlid A."/>
            <person name="Henrissat B."/>
            <person name="Grigoriev I.V."/>
            <person name="Hibbett D.S."/>
            <person name="Martin F."/>
            <person name="Nordberg H.P."/>
            <person name="Cantor M.N."/>
            <person name="Hua S.X."/>
        </authorList>
    </citation>
    <scope>NUCLEOTIDE SEQUENCE [LARGE SCALE GENOMIC DNA]</scope>
    <source>
        <strain evidence="2 3">ATCC 200175</strain>
    </source>
</reference>
<accession>A0A0C9SSN1</accession>
<name>A0A0C9SSN1_PAXIN</name>
<dbReference type="OrthoDB" id="2685308at2759"/>
<proteinExistence type="predicted"/>
<feature type="region of interest" description="Disordered" evidence="1">
    <location>
        <begin position="1"/>
        <end position="52"/>
    </location>
</feature>
<evidence type="ECO:0000256" key="1">
    <source>
        <dbReference type="SAM" id="MobiDB-lite"/>
    </source>
</evidence>
<sequence>MPGTAAAARGRKGGGPNTHADDDPDSIDAPSDKPTNKPRKHQRKPMPRKLDRRHRALCRRLYSQHQCLTKDLAKIFSITHATMKRVVINDYAVSDNLDSDSEYILDDDVLRKMKQLDDLPKRRPTASAAAKQQNKPTSQQDCVDLSGSSKQVHPATQKAIPRVGAVTESVSPPASLTRTMELFPIYPMNKRKIVQFLGNLGFTDVHLTSILPLLEEGGITDDAMFKQILTWPDNDIDQLMKDLEANKCLTTVQRIRFRRGLHDRRNEKGLLST</sequence>
<feature type="compositionally biased region" description="Polar residues" evidence="1">
    <location>
        <begin position="130"/>
        <end position="151"/>
    </location>
</feature>
<gene>
    <name evidence="2" type="ORF">PAXINDRAFT_21987</name>
</gene>
<dbReference type="Proteomes" id="UP000053647">
    <property type="component" value="Unassembled WGS sequence"/>
</dbReference>
<evidence type="ECO:0000313" key="3">
    <source>
        <dbReference type="Proteomes" id="UP000053647"/>
    </source>
</evidence>
<protein>
    <submittedName>
        <fullName evidence="2">Uncharacterized protein</fullName>
    </submittedName>
</protein>
<keyword evidence="3" id="KW-1185">Reference proteome</keyword>
<reference evidence="3" key="2">
    <citation type="submission" date="2015-01" db="EMBL/GenBank/DDBJ databases">
        <title>Evolutionary Origins and Diversification of the Mycorrhizal Mutualists.</title>
        <authorList>
            <consortium name="DOE Joint Genome Institute"/>
            <consortium name="Mycorrhizal Genomics Consortium"/>
            <person name="Kohler A."/>
            <person name="Kuo A."/>
            <person name="Nagy L.G."/>
            <person name="Floudas D."/>
            <person name="Copeland A."/>
            <person name="Barry K.W."/>
            <person name="Cichocki N."/>
            <person name="Veneault-Fourrey C."/>
            <person name="LaButti K."/>
            <person name="Lindquist E.A."/>
            <person name="Lipzen A."/>
            <person name="Lundell T."/>
            <person name="Morin E."/>
            <person name="Murat C."/>
            <person name="Riley R."/>
            <person name="Ohm R."/>
            <person name="Sun H."/>
            <person name="Tunlid A."/>
            <person name="Henrissat B."/>
            <person name="Grigoriev I.V."/>
            <person name="Hibbett D.S."/>
            <person name="Martin F."/>
        </authorList>
    </citation>
    <scope>NUCLEOTIDE SEQUENCE [LARGE SCALE GENOMIC DNA]</scope>
    <source>
        <strain evidence="3">ATCC 200175</strain>
    </source>
</reference>
<feature type="compositionally biased region" description="Basic residues" evidence="1">
    <location>
        <begin position="36"/>
        <end position="52"/>
    </location>
</feature>
<organism evidence="2 3">
    <name type="scientific">Paxillus involutus ATCC 200175</name>
    <dbReference type="NCBI Taxonomy" id="664439"/>
    <lineage>
        <taxon>Eukaryota</taxon>
        <taxon>Fungi</taxon>
        <taxon>Dikarya</taxon>
        <taxon>Basidiomycota</taxon>
        <taxon>Agaricomycotina</taxon>
        <taxon>Agaricomycetes</taxon>
        <taxon>Agaricomycetidae</taxon>
        <taxon>Boletales</taxon>
        <taxon>Paxilineae</taxon>
        <taxon>Paxillaceae</taxon>
        <taxon>Paxillus</taxon>
    </lineage>
</organism>
<evidence type="ECO:0000313" key="2">
    <source>
        <dbReference type="EMBL" id="KIJ04720.1"/>
    </source>
</evidence>
<dbReference type="AlphaFoldDB" id="A0A0C9SSN1"/>
<dbReference type="HOGENOM" id="CLU_1019763_0_0_1"/>
<dbReference type="EMBL" id="KN821574">
    <property type="protein sequence ID" value="KIJ04720.1"/>
    <property type="molecule type" value="Genomic_DNA"/>
</dbReference>